<reference evidence="2 3" key="1">
    <citation type="submission" date="2018-06" db="EMBL/GenBank/DDBJ databases">
        <title>Spongiibacterium sp. HME9304 Genome sequencing and assembly.</title>
        <authorList>
            <person name="Kang H."/>
            <person name="Kim H."/>
            <person name="Joh K."/>
        </authorList>
    </citation>
    <scope>NUCLEOTIDE SEQUENCE [LARGE SCALE GENOMIC DNA]</scope>
    <source>
        <strain evidence="2 3">HME9304</strain>
    </source>
</reference>
<keyword evidence="1" id="KW-0472">Membrane</keyword>
<dbReference type="EMBL" id="CP030104">
    <property type="protein sequence ID" value="AWX43504.1"/>
    <property type="molecule type" value="Genomic_DNA"/>
</dbReference>
<accession>A0A2Z4LPL3</accession>
<proteinExistence type="predicted"/>
<dbReference type="Proteomes" id="UP000248536">
    <property type="component" value="Chromosome"/>
</dbReference>
<protein>
    <submittedName>
        <fullName evidence="2">Uncharacterized protein</fullName>
    </submittedName>
</protein>
<evidence type="ECO:0000256" key="1">
    <source>
        <dbReference type="SAM" id="Phobius"/>
    </source>
</evidence>
<evidence type="ECO:0000313" key="2">
    <source>
        <dbReference type="EMBL" id="AWX43504.1"/>
    </source>
</evidence>
<keyword evidence="1" id="KW-0812">Transmembrane</keyword>
<sequence>MKTLKSTQAIRIEDTEIIKRLYSEQADLIVAVMAITSSIYVTLLMAII</sequence>
<gene>
    <name evidence="2" type="ORF">HME9304_00493</name>
</gene>
<organism evidence="2 3">
    <name type="scientific">Flagellimonas maritima</name>
    <dbReference type="NCBI Taxonomy" id="1383885"/>
    <lineage>
        <taxon>Bacteria</taxon>
        <taxon>Pseudomonadati</taxon>
        <taxon>Bacteroidota</taxon>
        <taxon>Flavobacteriia</taxon>
        <taxon>Flavobacteriales</taxon>
        <taxon>Flavobacteriaceae</taxon>
        <taxon>Flagellimonas</taxon>
    </lineage>
</organism>
<keyword evidence="1" id="KW-1133">Transmembrane helix</keyword>
<keyword evidence="3" id="KW-1185">Reference proteome</keyword>
<feature type="transmembrane region" description="Helical" evidence="1">
    <location>
        <begin position="28"/>
        <end position="47"/>
    </location>
</feature>
<dbReference type="AlphaFoldDB" id="A0A2Z4LPL3"/>
<name>A0A2Z4LPL3_9FLAO</name>
<dbReference type="KEGG" id="spon:HME9304_00493"/>
<evidence type="ECO:0000313" key="3">
    <source>
        <dbReference type="Proteomes" id="UP000248536"/>
    </source>
</evidence>